<dbReference type="AlphaFoldDB" id="A0A174BWW4"/>
<gene>
    <name evidence="1" type="ORF">ERS852478_01723</name>
</gene>
<proteinExistence type="predicted"/>
<dbReference type="EMBL" id="CYZN01000010">
    <property type="protein sequence ID" value="CUO05572.1"/>
    <property type="molecule type" value="Genomic_DNA"/>
</dbReference>
<accession>A0A174BWW4</accession>
<dbReference type="SUPFAM" id="SSF56784">
    <property type="entry name" value="HAD-like"/>
    <property type="match status" value="1"/>
</dbReference>
<protein>
    <submittedName>
        <fullName evidence="1">Mannosyl-3-phosphoglycerate phosphatase</fullName>
    </submittedName>
</protein>
<dbReference type="Proteomes" id="UP000095431">
    <property type="component" value="Unassembled WGS sequence"/>
</dbReference>
<evidence type="ECO:0000313" key="2">
    <source>
        <dbReference type="Proteomes" id="UP000095431"/>
    </source>
</evidence>
<name>A0A174BWW4_9FIRM</name>
<reference evidence="1 2" key="1">
    <citation type="submission" date="2015-09" db="EMBL/GenBank/DDBJ databases">
        <authorList>
            <consortium name="Pathogen Informatics"/>
        </authorList>
    </citation>
    <scope>NUCLEOTIDE SEQUENCE [LARGE SCALE GENOMIC DNA]</scope>
    <source>
        <strain evidence="1 2">2789STDY5834863</strain>
    </source>
</reference>
<dbReference type="InterPro" id="IPR023214">
    <property type="entry name" value="HAD_sf"/>
</dbReference>
<evidence type="ECO:0000313" key="1">
    <source>
        <dbReference type="EMBL" id="CUO05572.1"/>
    </source>
</evidence>
<sequence length="261" mass="29998">MNGILCADMDNTIIYSYKRNIGENKLNVELYNGREISFISEKTHDLLKKVSEKMTIIPTSTRTEEQYKRIDLDIGIVPYALVCNGGVLLVNGKRDREWYLESLQMIQNSRPEMEKAQQILAGDSRRKFELRFLDELFIFTKCEKPEEVVEDLQAKLTTKLVDVFHNGEKVYVVPVNLSKGMAVRRLRKRLQPAYIIAAGDSEFDVSMVEESDLGLVPAGFKKIYGNGSDRFKETVMEMEAGRLFSETLLEKCLVLYFKEPD</sequence>
<dbReference type="Pfam" id="PF08282">
    <property type="entry name" value="Hydrolase_3"/>
    <property type="match status" value="1"/>
</dbReference>
<dbReference type="eggNOG" id="COG0561">
    <property type="taxonomic scope" value="Bacteria"/>
</dbReference>
<organism evidence="1 2">
    <name type="scientific">Blautia wexlerae</name>
    <dbReference type="NCBI Taxonomy" id="418240"/>
    <lineage>
        <taxon>Bacteria</taxon>
        <taxon>Bacillati</taxon>
        <taxon>Bacillota</taxon>
        <taxon>Clostridia</taxon>
        <taxon>Lachnospirales</taxon>
        <taxon>Lachnospiraceae</taxon>
        <taxon>Blautia</taxon>
    </lineage>
</organism>
<dbReference type="InterPro" id="IPR036412">
    <property type="entry name" value="HAD-like_sf"/>
</dbReference>
<dbReference type="Gene3D" id="3.40.50.1000">
    <property type="entry name" value="HAD superfamily/HAD-like"/>
    <property type="match status" value="2"/>
</dbReference>
<dbReference type="RefSeq" id="WP_055200183.1">
    <property type="nucleotide sequence ID" value="NZ_BTHH01000008.1"/>
</dbReference>